<proteinExistence type="predicted"/>
<sequence length="53" mass="6048">MRSANVKEDEALFDIRNLSKRQCPNVDDIKHAVKRRKKEDSTKPIGVNNNGNP</sequence>
<reference evidence="1" key="1">
    <citation type="submission" date="2021-06" db="EMBL/GenBank/DDBJ databases">
        <authorList>
            <person name="Kallberg Y."/>
            <person name="Tangrot J."/>
            <person name="Rosling A."/>
        </authorList>
    </citation>
    <scope>NUCLEOTIDE SEQUENCE</scope>
    <source>
        <strain evidence="1">28 12/20/2015</strain>
    </source>
</reference>
<accession>A0ACA9RB40</accession>
<comment type="caution">
    <text evidence="1">The sequence shown here is derived from an EMBL/GenBank/DDBJ whole genome shotgun (WGS) entry which is preliminary data.</text>
</comment>
<dbReference type="Proteomes" id="UP000789366">
    <property type="component" value="Unassembled WGS sequence"/>
</dbReference>
<evidence type="ECO:0000313" key="1">
    <source>
        <dbReference type="EMBL" id="CAG8784474.1"/>
    </source>
</evidence>
<name>A0ACA9RB40_9GLOM</name>
<dbReference type="EMBL" id="CAJVPW010063242">
    <property type="protein sequence ID" value="CAG8784474.1"/>
    <property type="molecule type" value="Genomic_DNA"/>
</dbReference>
<evidence type="ECO:0000313" key="2">
    <source>
        <dbReference type="Proteomes" id="UP000789366"/>
    </source>
</evidence>
<protein>
    <submittedName>
        <fullName evidence="1">2934_t:CDS:1</fullName>
    </submittedName>
</protein>
<gene>
    <name evidence="1" type="ORF">SPELUC_LOCUS16661</name>
</gene>
<organism evidence="1 2">
    <name type="scientific">Cetraspora pellucida</name>
    <dbReference type="NCBI Taxonomy" id="1433469"/>
    <lineage>
        <taxon>Eukaryota</taxon>
        <taxon>Fungi</taxon>
        <taxon>Fungi incertae sedis</taxon>
        <taxon>Mucoromycota</taxon>
        <taxon>Glomeromycotina</taxon>
        <taxon>Glomeromycetes</taxon>
        <taxon>Diversisporales</taxon>
        <taxon>Gigasporaceae</taxon>
        <taxon>Cetraspora</taxon>
    </lineage>
</organism>
<feature type="non-terminal residue" evidence="1">
    <location>
        <position position="53"/>
    </location>
</feature>
<keyword evidence="2" id="KW-1185">Reference proteome</keyword>